<gene>
    <name evidence="1" type="ORF">Tco_0751581</name>
</gene>
<organism evidence="1 2">
    <name type="scientific">Tanacetum coccineum</name>
    <dbReference type="NCBI Taxonomy" id="301880"/>
    <lineage>
        <taxon>Eukaryota</taxon>
        <taxon>Viridiplantae</taxon>
        <taxon>Streptophyta</taxon>
        <taxon>Embryophyta</taxon>
        <taxon>Tracheophyta</taxon>
        <taxon>Spermatophyta</taxon>
        <taxon>Magnoliopsida</taxon>
        <taxon>eudicotyledons</taxon>
        <taxon>Gunneridae</taxon>
        <taxon>Pentapetalae</taxon>
        <taxon>asterids</taxon>
        <taxon>campanulids</taxon>
        <taxon>Asterales</taxon>
        <taxon>Asteraceae</taxon>
        <taxon>Asteroideae</taxon>
        <taxon>Anthemideae</taxon>
        <taxon>Anthemidinae</taxon>
        <taxon>Tanacetum</taxon>
    </lineage>
</organism>
<sequence>MVTVPIHHDTSFVPLMTTPVIDLTVSQPVSTTIQASLLTSTTTVTAITTTTTSLPPIPPQPQQGSSDSILIYKAVEEIITDAVDWAIQAPLRDRFRDLLEADKKDVTPSFLQYSSGS</sequence>
<dbReference type="Proteomes" id="UP001151760">
    <property type="component" value="Unassembled WGS sequence"/>
</dbReference>
<reference evidence="1" key="1">
    <citation type="journal article" date="2022" name="Int. J. Mol. Sci.">
        <title>Draft Genome of Tanacetum Coccineum: Genomic Comparison of Closely Related Tanacetum-Family Plants.</title>
        <authorList>
            <person name="Yamashiro T."/>
            <person name="Shiraishi A."/>
            <person name="Nakayama K."/>
            <person name="Satake H."/>
        </authorList>
    </citation>
    <scope>NUCLEOTIDE SEQUENCE</scope>
</reference>
<dbReference type="EMBL" id="BQNB010011021">
    <property type="protein sequence ID" value="GJS85040.1"/>
    <property type="molecule type" value="Genomic_DNA"/>
</dbReference>
<proteinExistence type="predicted"/>
<name>A0ABQ4Z5G0_9ASTR</name>
<evidence type="ECO:0000313" key="1">
    <source>
        <dbReference type="EMBL" id="GJS85040.1"/>
    </source>
</evidence>
<evidence type="ECO:0000313" key="2">
    <source>
        <dbReference type="Proteomes" id="UP001151760"/>
    </source>
</evidence>
<comment type="caution">
    <text evidence="1">The sequence shown here is derived from an EMBL/GenBank/DDBJ whole genome shotgun (WGS) entry which is preliminary data.</text>
</comment>
<accession>A0ABQ4Z5G0</accession>
<keyword evidence="2" id="KW-1185">Reference proteome</keyword>
<protein>
    <submittedName>
        <fullName evidence="1">Uncharacterized protein</fullName>
    </submittedName>
</protein>
<reference evidence="1" key="2">
    <citation type="submission" date="2022-01" db="EMBL/GenBank/DDBJ databases">
        <authorList>
            <person name="Yamashiro T."/>
            <person name="Shiraishi A."/>
            <person name="Satake H."/>
            <person name="Nakayama K."/>
        </authorList>
    </citation>
    <scope>NUCLEOTIDE SEQUENCE</scope>
</reference>